<dbReference type="Proteomes" id="UP000230069">
    <property type="component" value="Unassembled WGS sequence"/>
</dbReference>
<dbReference type="InterPro" id="IPR020845">
    <property type="entry name" value="AMP-binding_CS"/>
</dbReference>
<evidence type="ECO:0000259" key="1">
    <source>
        <dbReference type="Pfam" id="PF00501"/>
    </source>
</evidence>
<evidence type="ECO:0000259" key="2">
    <source>
        <dbReference type="Pfam" id="PF13193"/>
    </source>
</evidence>
<dbReference type="PROSITE" id="PS00455">
    <property type="entry name" value="AMP_BINDING"/>
    <property type="match status" value="1"/>
</dbReference>
<evidence type="ECO:0000313" key="3">
    <source>
        <dbReference type="EMBL" id="PIA53299.1"/>
    </source>
</evidence>
<gene>
    <name evidence="3" type="ORF">AQUCO_00900108v1</name>
</gene>
<dbReference type="PANTHER" id="PTHR43201">
    <property type="entry name" value="ACYL-COA SYNTHETASE"/>
    <property type="match status" value="1"/>
</dbReference>
<sequence length="598" mass="66497">MEEQQHQERGRGEGGGHICQCLSQIGRIRRDSVFTIFENRRKTGLQFVESVQSLSLGLSNLGLKTGDIVAIAALNSDFYLEWMLAVAYVGAILSPLNYRWSLEEATSALLLLKPVMLVFDQSCAFWYFDLQTYNLSFLRWHVCLGDTANLPFDFVHHIANSAAAVIPSESLKTSVQVSSSLEYQWAPEGVVLICFTSGTSGRPKGVAIGHTALIVQSLAKISIVGYSKDDVYLHTAPLCHIGGISSGMAMLMIASCHVILPKFESRSVLEAIEQHHVSSLITVPAMMADLISCIRSCKSWKAGIFLKKILNGGGQLSAELIRDATEIFSNAKLISAYEHVIEICRGMLVSNNLLYTSMTETCSSLTFMTLKQSSCRVSEGQYRSISEVQSDLVNHMGVCVGKPAPHVELSVSGNGSFSIGRILTRGPHVMLKYWNQAPLKISDSQCQGWLDTGDIGCMDDYGDIWLVGRANDRIKSGGENVYPEEVETILMQHPGVSSIVVVGVPDARLSEMVVACLQIKENWMWVNQNSHPPERKELQLTNESLYNYCKEKKLTRFKIPKIFIPWRRPFPLTSTGKLRRDEVRREAILQLHLYPSKL</sequence>
<organism evidence="3 4">
    <name type="scientific">Aquilegia coerulea</name>
    <name type="common">Rocky mountain columbine</name>
    <dbReference type="NCBI Taxonomy" id="218851"/>
    <lineage>
        <taxon>Eukaryota</taxon>
        <taxon>Viridiplantae</taxon>
        <taxon>Streptophyta</taxon>
        <taxon>Embryophyta</taxon>
        <taxon>Tracheophyta</taxon>
        <taxon>Spermatophyta</taxon>
        <taxon>Magnoliopsida</taxon>
        <taxon>Ranunculales</taxon>
        <taxon>Ranunculaceae</taxon>
        <taxon>Thalictroideae</taxon>
        <taxon>Aquilegia</taxon>
    </lineage>
</organism>
<dbReference type="FunCoup" id="A0A2G5EC13">
    <property type="interactions" value="934"/>
</dbReference>
<dbReference type="Gene3D" id="3.30.300.30">
    <property type="match status" value="1"/>
</dbReference>
<proteinExistence type="predicted"/>
<dbReference type="InterPro" id="IPR025110">
    <property type="entry name" value="AMP-bd_C"/>
</dbReference>
<dbReference type="InParanoid" id="A0A2G5EC13"/>
<dbReference type="Pfam" id="PF00501">
    <property type="entry name" value="AMP-binding"/>
    <property type="match status" value="1"/>
</dbReference>
<name>A0A2G5EC13_AQUCA</name>
<dbReference type="AlphaFoldDB" id="A0A2G5EC13"/>
<dbReference type="STRING" id="218851.A0A2G5EC13"/>
<dbReference type="SUPFAM" id="SSF56801">
    <property type="entry name" value="Acetyl-CoA synthetase-like"/>
    <property type="match status" value="1"/>
</dbReference>
<feature type="domain" description="AMP-binding enzyme C-terminal" evidence="2">
    <location>
        <begin position="485"/>
        <end position="577"/>
    </location>
</feature>
<evidence type="ECO:0008006" key="5">
    <source>
        <dbReference type="Google" id="ProtNLM"/>
    </source>
</evidence>
<dbReference type="CDD" id="cd04433">
    <property type="entry name" value="AFD_class_I"/>
    <property type="match status" value="1"/>
</dbReference>
<evidence type="ECO:0000313" key="4">
    <source>
        <dbReference type="Proteomes" id="UP000230069"/>
    </source>
</evidence>
<dbReference type="PANTHER" id="PTHR43201:SF32">
    <property type="entry name" value="2-SUCCINYLBENZOATE--COA LIGASE, CHLOROPLASTIC_PEROXISOMAL"/>
    <property type="match status" value="1"/>
</dbReference>
<dbReference type="InterPro" id="IPR000873">
    <property type="entry name" value="AMP-dep_synth/lig_dom"/>
</dbReference>
<reference evidence="3 4" key="1">
    <citation type="submission" date="2017-09" db="EMBL/GenBank/DDBJ databases">
        <title>WGS assembly of Aquilegia coerulea Goldsmith.</title>
        <authorList>
            <person name="Hodges S."/>
            <person name="Kramer E."/>
            <person name="Nordborg M."/>
            <person name="Tomkins J."/>
            <person name="Borevitz J."/>
            <person name="Derieg N."/>
            <person name="Yan J."/>
            <person name="Mihaltcheva S."/>
            <person name="Hayes R.D."/>
            <person name="Rokhsar D."/>
        </authorList>
    </citation>
    <scope>NUCLEOTIDE SEQUENCE [LARGE SCALE GENOMIC DNA]</scope>
    <source>
        <strain evidence="4">cv. Goldsmith</strain>
    </source>
</reference>
<dbReference type="GO" id="GO:0031956">
    <property type="term" value="F:medium-chain fatty acid-CoA ligase activity"/>
    <property type="evidence" value="ECO:0007669"/>
    <property type="project" value="TreeGrafter"/>
</dbReference>
<dbReference type="GO" id="GO:0006631">
    <property type="term" value="P:fatty acid metabolic process"/>
    <property type="evidence" value="ECO:0007669"/>
    <property type="project" value="TreeGrafter"/>
</dbReference>
<keyword evidence="4" id="KW-1185">Reference proteome</keyword>
<dbReference type="InterPro" id="IPR045851">
    <property type="entry name" value="AMP-bd_C_sf"/>
</dbReference>
<protein>
    <recommendedName>
        <fullName evidence="5">AMP-dependent synthetase/ligase domain-containing protein</fullName>
    </recommendedName>
</protein>
<dbReference type="Pfam" id="PF13193">
    <property type="entry name" value="AMP-binding_C"/>
    <property type="match status" value="1"/>
</dbReference>
<dbReference type="Gene3D" id="3.40.50.12780">
    <property type="entry name" value="N-terminal domain of ligase-like"/>
    <property type="match status" value="1"/>
</dbReference>
<accession>A0A2G5EC13</accession>
<dbReference type="EMBL" id="KZ305026">
    <property type="protein sequence ID" value="PIA53299.1"/>
    <property type="molecule type" value="Genomic_DNA"/>
</dbReference>
<dbReference type="InterPro" id="IPR042099">
    <property type="entry name" value="ANL_N_sf"/>
</dbReference>
<dbReference type="OrthoDB" id="10253115at2759"/>
<feature type="domain" description="AMP-dependent synthetase/ligase" evidence="1">
    <location>
        <begin position="30"/>
        <end position="337"/>
    </location>
</feature>